<comment type="subunit">
    <text evidence="6">Homodimer.</text>
</comment>
<dbReference type="RefSeq" id="WP_191005870.1">
    <property type="nucleotide sequence ID" value="NZ_JACXAD010000016.1"/>
</dbReference>
<accession>A0A927BDY0</accession>
<keyword evidence="2 6" id="KW-0288">FMN</keyword>
<evidence type="ECO:0000256" key="3">
    <source>
        <dbReference type="ARBA" id="ARBA00023002"/>
    </source>
</evidence>
<dbReference type="EC" id="1.7.1.17" evidence="6"/>
<keyword evidence="4 6" id="KW-0520">NAD</keyword>
<dbReference type="Proteomes" id="UP000612233">
    <property type="component" value="Unassembled WGS sequence"/>
</dbReference>
<keyword evidence="1 6" id="KW-0285">Flavoprotein</keyword>
<reference evidence="8" key="1">
    <citation type="submission" date="2020-09" db="EMBL/GenBank/DDBJ databases">
        <authorList>
            <person name="Kim M.K."/>
        </authorList>
    </citation>
    <scope>NUCLEOTIDE SEQUENCE</scope>
    <source>
        <strain evidence="8">BT664</strain>
    </source>
</reference>
<evidence type="ECO:0000313" key="8">
    <source>
        <dbReference type="EMBL" id="MBD2769055.1"/>
    </source>
</evidence>
<dbReference type="EMBL" id="JACXAD010000016">
    <property type="protein sequence ID" value="MBD2769055.1"/>
    <property type="molecule type" value="Genomic_DNA"/>
</dbReference>
<comment type="similarity">
    <text evidence="6">Belongs to the azoreductase type 1 family.</text>
</comment>
<comment type="cofactor">
    <cofactor evidence="6">
        <name>FMN</name>
        <dbReference type="ChEBI" id="CHEBI:58210"/>
    </cofactor>
    <text evidence="6">Binds 1 FMN per subunit.</text>
</comment>
<comment type="caution">
    <text evidence="8">The sequence shown here is derived from an EMBL/GenBank/DDBJ whole genome shotgun (WGS) entry which is preliminary data.</text>
</comment>
<dbReference type="Pfam" id="PF02525">
    <property type="entry name" value="Flavodoxin_2"/>
    <property type="match status" value="1"/>
</dbReference>
<dbReference type="PANTHER" id="PTHR43741">
    <property type="entry name" value="FMN-DEPENDENT NADH-AZOREDUCTASE 1"/>
    <property type="match status" value="1"/>
</dbReference>
<sequence>MNALVINSSGRTEQSVSRKLVAELVAELATKHPDLHTTYRDVATSLPFVNDLMIGGFYIPAEQRTPEQQQALAFSDQLVQELKAADVLIIGAPIYNFSIPASLKTWVDLIARAGLTFKFSAAGPEGLLTGKRAYLVITSGGVEVGSPYDLATPYLRQVLGFVGITDVQVISADRLNLLGEQPVSAARDAIRQIHAAA</sequence>
<evidence type="ECO:0000256" key="5">
    <source>
        <dbReference type="ARBA" id="ARBA00048542"/>
    </source>
</evidence>
<feature type="binding site" evidence="6">
    <location>
        <position position="9"/>
    </location>
    <ligand>
        <name>FMN</name>
        <dbReference type="ChEBI" id="CHEBI:58210"/>
    </ligand>
</feature>
<name>A0A927BDY0_9BACT</name>
<dbReference type="SUPFAM" id="SSF52218">
    <property type="entry name" value="Flavoproteins"/>
    <property type="match status" value="1"/>
</dbReference>
<keyword evidence="9" id="KW-1185">Reference proteome</keyword>
<evidence type="ECO:0000259" key="7">
    <source>
        <dbReference type="Pfam" id="PF02525"/>
    </source>
</evidence>
<feature type="binding site" evidence="6">
    <location>
        <begin position="15"/>
        <end position="17"/>
    </location>
    <ligand>
        <name>FMN</name>
        <dbReference type="ChEBI" id="CHEBI:58210"/>
    </ligand>
</feature>
<comment type="caution">
    <text evidence="6">Lacks conserved residue(s) required for the propagation of feature annotation.</text>
</comment>
<comment type="catalytic activity">
    <reaction evidence="5">
        <text>N,N-dimethyl-1,4-phenylenediamine + anthranilate + 2 NAD(+) = 2-(4-dimethylaminophenyl)diazenylbenzoate + 2 NADH + 2 H(+)</text>
        <dbReference type="Rhea" id="RHEA:55872"/>
        <dbReference type="ChEBI" id="CHEBI:15378"/>
        <dbReference type="ChEBI" id="CHEBI:15783"/>
        <dbReference type="ChEBI" id="CHEBI:16567"/>
        <dbReference type="ChEBI" id="CHEBI:57540"/>
        <dbReference type="ChEBI" id="CHEBI:57945"/>
        <dbReference type="ChEBI" id="CHEBI:71579"/>
        <dbReference type="EC" id="1.7.1.17"/>
    </reaction>
    <physiologicalReaction direction="right-to-left" evidence="5">
        <dbReference type="Rhea" id="RHEA:55874"/>
    </physiologicalReaction>
</comment>
<evidence type="ECO:0000256" key="1">
    <source>
        <dbReference type="ARBA" id="ARBA00022630"/>
    </source>
</evidence>
<dbReference type="GO" id="GO:0016652">
    <property type="term" value="F:oxidoreductase activity, acting on NAD(P)H as acceptor"/>
    <property type="evidence" value="ECO:0007669"/>
    <property type="project" value="UniProtKB-UniRule"/>
</dbReference>
<dbReference type="InterPro" id="IPR023048">
    <property type="entry name" value="NADH:quinone_OxRdtase_FMN_depd"/>
</dbReference>
<dbReference type="GO" id="GO:0009055">
    <property type="term" value="F:electron transfer activity"/>
    <property type="evidence" value="ECO:0007669"/>
    <property type="project" value="UniProtKB-UniRule"/>
</dbReference>
<evidence type="ECO:0000256" key="2">
    <source>
        <dbReference type="ARBA" id="ARBA00022643"/>
    </source>
</evidence>
<dbReference type="Gene3D" id="3.40.50.360">
    <property type="match status" value="1"/>
</dbReference>
<dbReference type="GO" id="GO:0016655">
    <property type="term" value="F:oxidoreductase activity, acting on NAD(P)H, quinone or similar compound as acceptor"/>
    <property type="evidence" value="ECO:0007669"/>
    <property type="project" value="InterPro"/>
</dbReference>
<evidence type="ECO:0000256" key="4">
    <source>
        <dbReference type="ARBA" id="ARBA00023027"/>
    </source>
</evidence>
<comment type="function">
    <text evidence="6">Quinone reductase that provides resistance to thiol-specific stress caused by electrophilic quinones.</text>
</comment>
<dbReference type="EC" id="1.6.5.-" evidence="6"/>
<dbReference type="InterPro" id="IPR029039">
    <property type="entry name" value="Flavoprotein-like_sf"/>
</dbReference>
<evidence type="ECO:0000256" key="6">
    <source>
        <dbReference type="HAMAP-Rule" id="MF_01216"/>
    </source>
</evidence>
<protein>
    <recommendedName>
        <fullName evidence="6">FMN dependent NADH:quinone oxidoreductase</fullName>
        <ecNumber evidence="6">1.6.5.-</ecNumber>
    </recommendedName>
    <alternativeName>
        <fullName evidence="6">Azo-dye reductase</fullName>
    </alternativeName>
    <alternativeName>
        <fullName evidence="6">FMN-dependent NADH-azo compound oxidoreductase</fullName>
    </alternativeName>
    <alternativeName>
        <fullName evidence="6">FMN-dependent NADH-azoreductase</fullName>
        <ecNumber evidence="6">1.7.1.17</ecNumber>
    </alternativeName>
</protein>
<dbReference type="GO" id="GO:0010181">
    <property type="term" value="F:FMN binding"/>
    <property type="evidence" value="ECO:0007669"/>
    <property type="project" value="UniProtKB-UniRule"/>
</dbReference>
<gene>
    <name evidence="6" type="primary">azoR</name>
    <name evidence="8" type="ORF">IC235_14270</name>
</gene>
<comment type="catalytic activity">
    <reaction evidence="6">
        <text>2 a quinone + NADH + H(+) = 2 a 1,4-benzosemiquinone + NAD(+)</text>
        <dbReference type="Rhea" id="RHEA:65952"/>
        <dbReference type="ChEBI" id="CHEBI:15378"/>
        <dbReference type="ChEBI" id="CHEBI:57540"/>
        <dbReference type="ChEBI" id="CHEBI:57945"/>
        <dbReference type="ChEBI" id="CHEBI:132124"/>
        <dbReference type="ChEBI" id="CHEBI:134225"/>
    </reaction>
</comment>
<dbReference type="AlphaFoldDB" id="A0A927BDY0"/>
<dbReference type="PANTHER" id="PTHR43741:SF2">
    <property type="entry name" value="FMN-DEPENDENT NADH:QUINONE OXIDOREDUCTASE"/>
    <property type="match status" value="1"/>
</dbReference>
<proteinExistence type="inferred from homology"/>
<keyword evidence="3 6" id="KW-0560">Oxidoreductase</keyword>
<comment type="function">
    <text evidence="6">Also exhibits azoreductase activity. Catalyzes the reductive cleavage of the azo bond in aromatic azo compounds to the corresponding amines.</text>
</comment>
<evidence type="ECO:0000313" key="9">
    <source>
        <dbReference type="Proteomes" id="UP000612233"/>
    </source>
</evidence>
<dbReference type="HAMAP" id="MF_01216">
    <property type="entry name" value="Azoreductase_type1"/>
    <property type="match status" value="1"/>
</dbReference>
<feature type="binding site" evidence="6">
    <location>
        <begin position="138"/>
        <end position="141"/>
    </location>
    <ligand>
        <name>FMN</name>
        <dbReference type="ChEBI" id="CHEBI:58210"/>
    </ligand>
</feature>
<feature type="domain" description="Flavodoxin-like fold" evidence="7">
    <location>
        <begin position="1"/>
        <end position="191"/>
    </location>
</feature>
<organism evidence="8 9">
    <name type="scientific">Hymenobacter montanus</name>
    <dbReference type="NCBI Taxonomy" id="2771359"/>
    <lineage>
        <taxon>Bacteria</taxon>
        <taxon>Pseudomonadati</taxon>
        <taxon>Bacteroidota</taxon>
        <taxon>Cytophagia</taxon>
        <taxon>Cytophagales</taxon>
        <taxon>Hymenobacteraceae</taxon>
        <taxon>Hymenobacter</taxon>
    </lineage>
</organism>
<dbReference type="InterPro" id="IPR003680">
    <property type="entry name" value="Flavodoxin_fold"/>
</dbReference>
<dbReference type="InterPro" id="IPR050104">
    <property type="entry name" value="FMN-dep_NADH:Q_OxRdtase_AzoR1"/>
</dbReference>